<accession>A0ABR3FDF4</accession>
<feature type="compositionally biased region" description="Polar residues" evidence="1">
    <location>
        <begin position="178"/>
        <end position="193"/>
    </location>
</feature>
<gene>
    <name evidence="2" type="ORF">V5O48_008607</name>
</gene>
<comment type="caution">
    <text evidence="2">The sequence shown here is derived from an EMBL/GenBank/DDBJ whole genome shotgun (WGS) entry which is preliminary data.</text>
</comment>
<dbReference type="EMBL" id="JBAHYK010000514">
    <property type="protein sequence ID" value="KAL0573343.1"/>
    <property type="molecule type" value="Genomic_DNA"/>
</dbReference>
<keyword evidence="3" id="KW-1185">Reference proteome</keyword>
<feature type="region of interest" description="Disordered" evidence="1">
    <location>
        <begin position="1"/>
        <end position="108"/>
    </location>
</feature>
<protein>
    <submittedName>
        <fullName evidence="2">Uncharacterized protein</fullName>
    </submittedName>
</protein>
<reference evidence="2 3" key="1">
    <citation type="submission" date="2024-02" db="EMBL/GenBank/DDBJ databases">
        <title>A draft genome for the cacao thread blight pathogen Marasmius crinis-equi.</title>
        <authorList>
            <person name="Cohen S.P."/>
            <person name="Baruah I.K."/>
            <person name="Amoako-Attah I."/>
            <person name="Bukari Y."/>
            <person name="Meinhardt L.W."/>
            <person name="Bailey B.A."/>
        </authorList>
    </citation>
    <scope>NUCLEOTIDE SEQUENCE [LARGE SCALE GENOMIC DNA]</scope>
    <source>
        <strain evidence="2 3">GH-76</strain>
    </source>
</reference>
<evidence type="ECO:0000313" key="2">
    <source>
        <dbReference type="EMBL" id="KAL0573343.1"/>
    </source>
</evidence>
<dbReference type="Proteomes" id="UP001465976">
    <property type="component" value="Unassembled WGS sequence"/>
</dbReference>
<sequence>MDTTGLRHSPRKGKPTEKADAANTEAARKQRTAKRCLKCGPPFKLLKDCPIHSKRGSAARRGSGKKDAPPRGMVLTPPSSPAAMDDAPPPAPEMPTTPSPSPQSLFHSGGKAKYTYITLLMKLNPSILATSFDVPENIDPLLRQNPPVPQIDPENPLLDPPEPPERAPSPQLGPEAPSSPSSLPGWDTPTSSPSKRHRIARTFVNGQHEHPTRETPTFGEMKVKRGQEEHRILRTGSLVGRVPRKKLNRHFNRKLERILLSCERLSDETDCWLYVAAHHPSVQGEYTHWVSPQMQHDLPSAPLNFLENTSGKMFSAMKSARRQDVATVELQAAQLRAERDAAHSRNVQIQDVVDKLAERLRASGAEVSDLLAGLGSG</sequence>
<feature type="compositionally biased region" description="Pro residues" evidence="1">
    <location>
        <begin position="87"/>
        <end position="101"/>
    </location>
</feature>
<proteinExistence type="predicted"/>
<evidence type="ECO:0000256" key="1">
    <source>
        <dbReference type="SAM" id="MobiDB-lite"/>
    </source>
</evidence>
<evidence type="ECO:0000313" key="3">
    <source>
        <dbReference type="Proteomes" id="UP001465976"/>
    </source>
</evidence>
<organism evidence="2 3">
    <name type="scientific">Marasmius crinis-equi</name>
    <dbReference type="NCBI Taxonomy" id="585013"/>
    <lineage>
        <taxon>Eukaryota</taxon>
        <taxon>Fungi</taxon>
        <taxon>Dikarya</taxon>
        <taxon>Basidiomycota</taxon>
        <taxon>Agaricomycotina</taxon>
        <taxon>Agaricomycetes</taxon>
        <taxon>Agaricomycetidae</taxon>
        <taxon>Agaricales</taxon>
        <taxon>Marasmiineae</taxon>
        <taxon>Marasmiaceae</taxon>
        <taxon>Marasmius</taxon>
    </lineage>
</organism>
<feature type="region of interest" description="Disordered" evidence="1">
    <location>
        <begin position="140"/>
        <end position="195"/>
    </location>
</feature>
<name>A0ABR3FDF4_9AGAR</name>